<dbReference type="PROSITE" id="PS50112">
    <property type="entry name" value="PAS"/>
    <property type="match status" value="1"/>
</dbReference>
<dbReference type="InterPro" id="IPR013655">
    <property type="entry name" value="PAS_fold_3"/>
</dbReference>
<accession>A0A6P0H7F3</accession>
<evidence type="ECO:0000259" key="4">
    <source>
        <dbReference type="PROSITE" id="PS50113"/>
    </source>
</evidence>
<evidence type="ECO:0000256" key="2">
    <source>
        <dbReference type="SAM" id="MobiDB-lite"/>
    </source>
</evidence>
<proteinExistence type="predicted"/>
<dbReference type="NCBIfam" id="TIGR00229">
    <property type="entry name" value="sensory_box"/>
    <property type="match status" value="1"/>
</dbReference>
<name>A0A6P0H7F3_9ACTN</name>
<dbReference type="Gene3D" id="3.30.450.40">
    <property type="match status" value="1"/>
</dbReference>
<dbReference type="Pfam" id="PF13185">
    <property type="entry name" value="GAF_2"/>
    <property type="match status" value="1"/>
</dbReference>
<dbReference type="Pfam" id="PF08447">
    <property type="entry name" value="PAS_3"/>
    <property type="match status" value="1"/>
</dbReference>
<dbReference type="InterPro" id="IPR001932">
    <property type="entry name" value="PPM-type_phosphatase-like_dom"/>
</dbReference>
<dbReference type="Proteomes" id="UP000468828">
    <property type="component" value="Unassembled WGS sequence"/>
</dbReference>
<evidence type="ECO:0000313" key="8">
    <source>
        <dbReference type="Proteomes" id="UP000471152"/>
    </source>
</evidence>
<dbReference type="InterPro" id="IPR052016">
    <property type="entry name" value="Bact_Sigma-Reg"/>
</dbReference>
<keyword evidence="7" id="KW-1185">Reference proteome</keyword>
<dbReference type="CDD" id="cd00130">
    <property type="entry name" value="PAS"/>
    <property type="match status" value="2"/>
</dbReference>
<evidence type="ECO:0000256" key="1">
    <source>
        <dbReference type="ARBA" id="ARBA00022801"/>
    </source>
</evidence>
<dbReference type="SMART" id="SM00065">
    <property type="entry name" value="GAF"/>
    <property type="match status" value="1"/>
</dbReference>
<dbReference type="SUPFAM" id="SSF81606">
    <property type="entry name" value="PP2C-like"/>
    <property type="match status" value="1"/>
</dbReference>
<keyword evidence="1" id="KW-0378">Hydrolase</keyword>
<dbReference type="SMART" id="SM00331">
    <property type="entry name" value="PP2C_SIG"/>
    <property type="match status" value="1"/>
</dbReference>
<dbReference type="PROSITE" id="PS50113">
    <property type="entry name" value="PAC"/>
    <property type="match status" value="1"/>
</dbReference>
<dbReference type="Gene3D" id="3.30.450.20">
    <property type="entry name" value="PAS domain"/>
    <property type="match status" value="2"/>
</dbReference>
<dbReference type="SMART" id="SM00091">
    <property type="entry name" value="PAS"/>
    <property type="match status" value="2"/>
</dbReference>
<dbReference type="SUPFAM" id="SSF55785">
    <property type="entry name" value="PYP-like sensor domain (PAS domain)"/>
    <property type="match status" value="2"/>
</dbReference>
<reference evidence="6 8" key="2">
    <citation type="submission" date="2020-02" db="EMBL/GenBank/DDBJ databases">
        <title>The WGS of Modestobacter muralis DSM 100205.</title>
        <authorList>
            <person name="Jiang Z."/>
        </authorList>
    </citation>
    <scope>NUCLEOTIDE SEQUENCE [LARGE SCALE GENOMIC DNA]</scope>
    <source>
        <strain evidence="6 8">DSM 100205</strain>
    </source>
</reference>
<evidence type="ECO:0000313" key="5">
    <source>
        <dbReference type="EMBL" id="NEK94367.1"/>
    </source>
</evidence>
<evidence type="ECO:0000313" key="6">
    <source>
        <dbReference type="EMBL" id="NEN51255.1"/>
    </source>
</evidence>
<dbReference type="SUPFAM" id="SSF55781">
    <property type="entry name" value="GAF domain-like"/>
    <property type="match status" value="1"/>
</dbReference>
<dbReference type="EMBL" id="JAAGWB010000023">
    <property type="protein sequence ID" value="NEN51255.1"/>
    <property type="molecule type" value="Genomic_DNA"/>
</dbReference>
<dbReference type="Gene3D" id="3.60.40.10">
    <property type="entry name" value="PPM-type phosphatase domain"/>
    <property type="match status" value="1"/>
</dbReference>
<dbReference type="Pfam" id="PF07228">
    <property type="entry name" value="SpoIIE"/>
    <property type="match status" value="1"/>
</dbReference>
<evidence type="ECO:0000313" key="7">
    <source>
        <dbReference type="Proteomes" id="UP000468828"/>
    </source>
</evidence>
<evidence type="ECO:0000259" key="3">
    <source>
        <dbReference type="PROSITE" id="PS50112"/>
    </source>
</evidence>
<reference evidence="5 7" key="1">
    <citation type="submission" date="2020-01" db="EMBL/GenBank/DDBJ databases">
        <title>the WGS Modestobacter muralis CPCC 204518.</title>
        <authorList>
            <person name="Jiang Z."/>
        </authorList>
    </citation>
    <scope>NUCLEOTIDE SEQUENCE [LARGE SCALE GENOMIC DNA]</scope>
    <source>
        <strain evidence="5 7">DSM 100205</strain>
    </source>
</reference>
<dbReference type="Pfam" id="PF08448">
    <property type="entry name" value="PAS_4"/>
    <property type="match status" value="1"/>
</dbReference>
<feature type="domain" description="PAS" evidence="3">
    <location>
        <begin position="137"/>
        <end position="207"/>
    </location>
</feature>
<protein>
    <submittedName>
        <fullName evidence="6">SpoIIE family protein phosphatase</fullName>
    </submittedName>
</protein>
<dbReference type="Proteomes" id="UP000471152">
    <property type="component" value="Unassembled WGS sequence"/>
</dbReference>
<dbReference type="InterPro" id="IPR003018">
    <property type="entry name" value="GAF"/>
</dbReference>
<feature type="domain" description="PAC" evidence="4">
    <location>
        <begin position="91"/>
        <end position="143"/>
    </location>
</feature>
<feature type="compositionally biased region" description="Low complexity" evidence="2">
    <location>
        <begin position="686"/>
        <end position="697"/>
    </location>
</feature>
<dbReference type="InterPro" id="IPR035965">
    <property type="entry name" value="PAS-like_dom_sf"/>
</dbReference>
<dbReference type="PANTHER" id="PTHR43156">
    <property type="entry name" value="STAGE II SPORULATION PROTEIN E-RELATED"/>
    <property type="match status" value="1"/>
</dbReference>
<dbReference type="EMBL" id="JAAGWH010000021">
    <property type="protein sequence ID" value="NEK94367.1"/>
    <property type="molecule type" value="Genomic_DNA"/>
</dbReference>
<dbReference type="InterPro" id="IPR013656">
    <property type="entry name" value="PAS_4"/>
</dbReference>
<sequence>MEPADVGPESADAEGARVRAQLAVDAAGIGTFDWDLTTGQLTWDERLIEMFGYDSTGFEQTIEAFNARLHPDDLPRVGDALAVCIATRGELDTDYRIVLPGGDTRWVSARGRALGPGDGPATRVIGVAYDVTAEVASEARVSRVLEAMPAGFYSLDHDWRFVHVNAQAERLLGRSREDLLGQVIWSAFPATVNSVFEDSYRAAVEHGEPISFDAHYPAPLNGWYELRAWPTPDGLSVYFIEVTERRAAQAQADRATRRLTLLAQVSAELAGTLDVQAATTRLPRLVVPALADYCILTVIDHDGQPRDIGSWHHDPASRALLERYAEVRLDAMPMTAPVGRALHANEAVRFSGDDVLRLLPPGRARELLTLLAPATEVALPLRARGRTLGLLTLFFSAGHSPTPEDVSVAQDVADRAGLAWDNARLFGQQQQMAETLQRSLLTEPPEPDHAEIVVRYMPAAEAARVGGDWYDAFLQPNGATMLVIGDVVGHDTAAAAAMGQVRSLLRGIAAYSDAGPCEVLRGLDSAMSVLQLDTLATAAVARFEQTPDERRRGVTRMVWANAGHLPPLALNPDRSVTVLADWKGDLLLGVDSSATRTENVVTLDRGATVLLYTDGLIERRDADLDTGLQRLRTSLSELAELPLQQLCDELIDRLVDGKPEDDVALVAVRLHRQDRPRPPEAGPNRVPAGVPADPGAP</sequence>
<dbReference type="GO" id="GO:0016791">
    <property type="term" value="F:phosphatase activity"/>
    <property type="evidence" value="ECO:0007669"/>
    <property type="project" value="TreeGrafter"/>
</dbReference>
<feature type="region of interest" description="Disordered" evidence="2">
    <location>
        <begin position="671"/>
        <end position="697"/>
    </location>
</feature>
<dbReference type="InterPro" id="IPR000014">
    <property type="entry name" value="PAS"/>
</dbReference>
<dbReference type="Gene3D" id="2.10.70.100">
    <property type="match status" value="1"/>
</dbReference>
<comment type="caution">
    <text evidence="6">The sequence shown here is derived from an EMBL/GenBank/DDBJ whole genome shotgun (WGS) entry which is preliminary data.</text>
</comment>
<dbReference type="InterPro" id="IPR000700">
    <property type="entry name" value="PAS-assoc_C"/>
</dbReference>
<gene>
    <name evidence="6" type="ORF">G3R41_09955</name>
    <name evidence="5" type="ORF">GCU67_09300</name>
</gene>
<dbReference type="AlphaFoldDB" id="A0A6P0H7F3"/>
<dbReference type="InterPro" id="IPR036457">
    <property type="entry name" value="PPM-type-like_dom_sf"/>
</dbReference>
<dbReference type="InterPro" id="IPR029016">
    <property type="entry name" value="GAF-like_dom_sf"/>
</dbReference>
<dbReference type="PANTHER" id="PTHR43156:SF2">
    <property type="entry name" value="STAGE II SPORULATION PROTEIN E"/>
    <property type="match status" value="1"/>
</dbReference>
<organism evidence="6 8">
    <name type="scientific">Modestobacter muralis</name>
    <dbReference type="NCBI Taxonomy" id="1608614"/>
    <lineage>
        <taxon>Bacteria</taxon>
        <taxon>Bacillati</taxon>
        <taxon>Actinomycetota</taxon>
        <taxon>Actinomycetes</taxon>
        <taxon>Geodermatophilales</taxon>
        <taxon>Geodermatophilaceae</taxon>
        <taxon>Modestobacter</taxon>
    </lineage>
</organism>